<gene>
    <name evidence="1" type="ORF">I215_09998</name>
</gene>
<sequence length="109" mass="12782">MFRVFYFIVLGVITFVYSKNCQNSYRIENNTPYTISNIQLFDHKLDGEIPPYSYINGYADFENEQGSVLMFYADSLNFGVYINHPKDDQQFRIQIDSINSRTRAVIISQ</sequence>
<protein>
    <submittedName>
        <fullName evidence="1">Uncharacterized protein</fullName>
    </submittedName>
</protein>
<proteinExistence type="predicted"/>
<name>K2P1K6_9FLAO</name>
<dbReference type="STRING" id="555500.I215_09998"/>
<accession>K2P1K6</accession>
<evidence type="ECO:0000313" key="1">
    <source>
        <dbReference type="EMBL" id="EKF54893.1"/>
    </source>
</evidence>
<keyword evidence="2" id="KW-1185">Reference proteome</keyword>
<comment type="caution">
    <text evidence="1">The sequence shown here is derived from an EMBL/GenBank/DDBJ whole genome shotgun (WGS) entry which is preliminary data.</text>
</comment>
<organism evidence="1 2">
    <name type="scientific">Galbibacter marinus</name>
    <dbReference type="NCBI Taxonomy" id="555500"/>
    <lineage>
        <taxon>Bacteria</taxon>
        <taxon>Pseudomonadati</taxon>
        <taxon>Bacteroidota</taxon>
        <taxon>Flavobacteriia</taxon>
        <taxon>Flavobacteriales</taxon>
        <taxon>Flavobacteriaceae</taxon>
        <taxon>Galbibacter</taxon>
    </lineage>
</organism>
<dbReference type="RefSeq" id="WP_008991842.1">
    <property type="nucleotide sequence ID" value="NZ_AMSG01000013.1"/>
</dbReference>
<dbReference type="AlphaFoldDB" id="K2P1K6"/>
<dbReference type="Proteomes" id="UP000007364">
    <property type="component" value="Unassembled WGS sequence"/>
</dbReference>
<reference evidence="1 2" key="1">
    <citation type="journal article" date="2012" name="J. Bacteriol.">
        <title>Genome Sequence of Galbibacter marinum Type Strain ck-I2-15.</title>
        <authorList>
            <person name="Lai Q."/>
            <person name="Li C."/>
            <person name="Shao Z."/>
        </authorList>
    </citation>
    <scope>NUCLEOTIDE SEQUENCE [LARGE SCALE GENOMIC DNA]</scope>
    <source>
        <strain evidence="2">ck-I2-15</strain>
    </source>
</reference>
<dbReference type="EMBL" id="AMSG01000013">
    <property type="protein sequence ID" value="EKF54893.1"/>
    <property type="molecule type" value="Genomic_DNA"/>
</dbReference>
<evidence type="ECO:0000313" key="2">
    <source>
        <dbReference type="Proteomes" id="UP000007364"/>
    </source>
</evidence>